<name>A0ABR5CJ29_9MICO</name>
<dbReference type="InterPro" id="IPR001736">
    <property type="entry name" value="PLipase_D/transphosphatidylase"/>
</dbReference>
<evidence type="ECO:0000313" key="2">
    <source>
        <dbReference type="EMBL" id="KJC65670.1"/>
    </source>
</evidence>
<dbReference type="Proteomes" id="UP000032503">
    <property type="component" value="Unassembled WGS sequence"/>
</dbReference>
<keyword evidence="3" id="KW-1185">Reference proteome</keyword>
<feature type="domain" description="PLD phosphodiesterase" evidence="1">
    <location>
        <begin position="16"/>
        <end position="42"/>
    </location>
</feature>
<accession>A0ABR5CJ29</accession>
<dbReference type="SUPFAM" id="SSF56024">
    <property type="entry name" value="Phospholipase D/nuclease"/>
    <property type="match status" value="1"/>
</dbReference>
<comment type="caution">
    <text evidence="2">The sequence shown here is derived from an EMBL/GenBank/DDBJ whole genome shotgun (WGS) entry which is preliminary data.</text>
</comment>
<evidence type="ECO:0000313" key="3">
    <source>
        <dbReference type="Proteomes" id="UP000032503"/>
    </source>
</evidence>
<protein>
    <recommendedName>
        <fullName evidence="1">PLD phosphodiesterase domain-containing protein</fullName>
    </recommendedName>
</protein>
<organism evidence="2 3">
    <name type="scientific">Agreia bicolorata</name>
    <dbReference type="NCBI Taxonomy" id="110935"/>
    <lineage>
        <taxon>Bacteria</taxon>
        <taxon>Bacillati</taxon>
        <taxon>Actinomycetota</taxon>
        <taxon>Actinomycetes</taxon>
        <taxon>Micrococcales</taxon>
        <taxon>Microbacteriaceae</taxon>
        <taxon>Agreia</taxon>
    </lineage>
</organism>
<dbReference type="Pfam" id="PF13091">
    <property type="entry name" value="PLDc_2"/>
    <property type="match status" value="1"/>
</dbReference>
<reference evidence="2 3" key="1">
    <citation type="journal article" date="2001" name="Int. J. Syst. Evol. Microbiol.">
        <title>Agreia bicolorata gen. nov., sp. nov., to accommodate actinobacteria isolated from narrow reed grass infected by the nematode Heteroanguina graminophila.</title>
        <authorList>
            <person name="Evtushenko L.I."/>
            <person name="Dorofeeva L.V."/>
            <person name="Dobrovolskaya T.G."/>
            <person name="Streshinskaya G.M."/>
            <person name="Subbotin S.A."/>
            <person name="Tiedje J.M."/>
        </authorList>
    </citation>
    <scope>NUCLEOTIDE SEQUENCE [LARGE SCALE GENOMIC DNA]</scope>
    <source>
        <strain evidence="2 3">VKM Ac-1804</strain>
    </source>
</reference>
<evidence type="ECO:0000259" key="1">
    <source>
        <dbReference type="PROSITE" id="PS50035"/>
    </source>
</evidence>
<sequence length="259" mass="28479">MQGLHLLLDAGVEIRHTERLHAKCFIVGSKAMVGSANLTGSGLGFSTSANRELGVHLTNEQADEAHRITVSWPAKTVMRTDLEELLNEAKNVGRIGRTQDKTLDASSALQLAERLLLDARDPQRSLWLKLEYGEPALDGWREQSWFASPKKGKPGFRAGDLVFICAKATGDCYAIVEVVDDPEYQPDFYVKWAASNDTAALARWPWTNKTTPRLVPDSLMELKLSEIGVSGQALQNGHVRLKLDQFSAGVRALARLATA</sequence>
<dbReference type="InterPro" id="IPR025202">
    <property type="entry name" value="PLD-like_dom"/>
</dbReference>
<dbReference type="Gene3D" id="3.30.870.10">
    <property type="entry name" value="Endonuclease Chain A"/>
    <property type="match status" value="1"/>
</dbReference>
<dbReference type="EMBL" id="JYFC01000001">
    <property type="protein sequence ID" value="KJC65670.1"/>
    <property type="molecule type" value="Genomic_DNA"/>
</dbReference>
<proteinExistence type="predicted"/>
<dbReference type="PROSITE" id="PS50035">
    <property type="entry name" value="PLD"/>
    <property type="match status" value="1"/>
</dbReference>
<gene>
    <name evidence="2" type="ORF">TZ00_02410</name>
</gene>